<dbReference type="EMBL" id="CM039174">
    <property type="protein sequence ID" value="KAH9751353.1"/>
    <property type="molecule type" value="Genomic_DNA"/>
</dbReference>
<name>A0ACB8KAD5_CITSI</name>
<gene>
    <name evidence="1" type="ORF">KPL71_014267</name>
</gene>
<evidence type="ECO:0000313" key="2">
    <source>
        <dbReference type="Proteomes" id="UP000829398"/>
    </source>
</evidence>
<comment type="caution">
    <text evidence="1">The sequence shown here is derived from an EMBL/GenBank/DDBJ whole genome shotgun (WGS) entry which is preliminary data.</text>
</comment>
<keyword evidence="2" id="KW-1185">Reference proteome</keyword>
<proteinExistence type="predicted"/>
<protein>
    <submittedName>
        <fullName evidence="1">Ribonuclease H protein</fullName>
    </submittedName>
</protein>
<sequence length="793" mass="90047">MEEIAVHNLWRVSWSLRLSDNALTGCFPPIDIDMLHMLQAPIDDNEVRSTIFSMKPLKAPGVDGLHAVFYQSQWSIVGPSVCSFIKNIFENKHIPREINRTLLVFIPKVANPLNLKIYRPISLCTVIYKTLTKLIANRLQTILPHVIGPRQTSFVPGRHIIENIVVAQEVIHSMRRKSGRRGYMAIKVDLEKAYDRLSHGISKAVADGVWRPVRLSRNGIPLSHLFFTDDLLLLAEASSDQARIVNSVLEDFCISSGAKINRTKTQLFFSKTIHNGEASRIGNFLGFTMTKDLGKYLGMPLLHSRVTMNTYHDIVDKVEKRLSGWNASQLSLAGRITLTQSVLQAIPVYAMQTSEIPAGVINKINQICKRFIWSGSNENRKMSLIGWDKVCQPKICGGLGLKNLGMMNKALMMKLAWGLVSEPTSLWCRVLYTKYGIADSDFPLGLPTRSGSHLWKSIGKVWSDTLKGLWWNIRNGRRVHFWLDCWVTNHKPLSSYALAPIPVESLMNLVVDFIDTNGNWCWASFEHLLPNCIILRIAAVQPPMEGKGDDKFFWANSQWGDFSVKSAYMAITENETGIEHSRWNIAWKWKGPPCVQTFIWLALHDRLKTKAEIGRRHIHIDWTCDHCGVASETTLHVLRDCFMARRLWNQLLPSEWRQVFFSSNLIDWLTLNLRSNQCMENGLEWSYVLIHAEEITSSNKSGLNGPTRKVEKWIGWQPPVWPLCKLNSDGACRRNGGSFARGILRNSNGDWVSGFAMNIGYCSVTIAELWGVYQGLVMAWDHGIRWLLVDVNS</sequence>
<accession>A0ACB8KAD5</accession>
<reference evidence="2" key="1">
    <citation type="journal article" date="2023" name="Hortic. Res.">
        <title>A chromosome-level phased genome enabling allele-level studies in sweet orange: a case study on citrus Huanglongbing tolerance.</title>
        <authorList>
            <person name="Wu B."/>
            <person name="Yu Q."/>
            <person name="Deng Z."/>
            <person name="Duan Y."/>
            <person name="Luo F."/>
            <person name="Gmitter F. Jr."/>
        </authorList>
    </citation>
    <scope>NUCLEOTIDE SEQUENCE [LARGE SCALE GENOMIC DNA]</scope>
    <source>
        <strain evidence="2">cv. Valencia</strain>
    </source>
</reference>
<organism evidence="1 2">
    <name type="scientific">Citrus sinensis</name>
    <name type="common">Sweet orange</name>
    <name type="synonym">Citrus aurantium var. sinensis</name>
    <dbReference type="NCBI Taxonomy" id="2711"/>
    <lineage>
        <taxon>Eukaryota</taxon>
        <taxon>Viridiplantae</taxon>
        <taxon>Streptophyta</taxon>
        <taxon>Embryophyta</taxon>
        <taxon>Tracheophyta</taxon>
        <taxon>Spermatophyta</taxon>
        <taxon>Magnoliopsida</taxon>
        <taxon>eudicotyledons</taxon>
        <taxon>Gunneridae</taxon>
        <taxon>Pentapetalae</taxon>
        <taxon>rosids</taxon>
        <taxon>malvids</taxon>
        <taxon>Sapindales</taxon>
        <taxon>Rutaceae</taxon>
        <taxon>Aurantioideae</taxon>
        <taxon>Citrus</taxon>
    </lineage>
</organism>
<evidence type="ECO:0000313" key="1">
    <source>
        <dbReference type="EMBL" id="KAH9751353.1"/>
    </source>
</evidence>
<dbReference type="Proteomes" id="UP000829398">
    <property type="component" value="Chromosome 5"/>
</dbReference>